<evidence type="ECO:0000256" key="7">
    <source>
        <dbReference type="ARBA" id="ARBA00022670"/>
    </source>
</evidence>
<dbReference type="InterPro" id="IPR027268">
    <property type="entry name" value="Peptidase_M4/M1_CTD_sf"/>
</dbReference>
<dbReference type="Gene3D" id="2.60.40.1730">
    <property type="entry name" value="tricorn interacting facor f3 domain"/>
    <property type="match status" value="1"/>
</dbReference>
<dbReference type="GO" id="GO:0004177">
    <property type="term" value="F:aminopeptidase activity"/>
    <property type="evidence" value="ECO:0007669"/>
    <property type="project" value="UniProtKB-KW"/>
</dbReference>
<comment type="caution">
    <text evidence="15">The sequence shown here is derived from an EMBL/GenBank/DDBJ whole genome shotgun (WGS) entry which is preliminary data.</text>
</comment>
<evidence type="ECO:0000256" key="5">
    <source>
        <dbReference type="ARBA" id="ARBA00015611"/>
    </source>
</evidence>
<evidence type="ECO:0000256" key="1">
    <source>
        <dbReference type="ARBA" id="ARBA00000098"/>
    </source>
</evidence>
<evidence type="ECO:0000256" key="3">
    <source>
        <dbReference type="ARBA" id="ARBA00010136"/>
    </source>
</evidence>
<dbReference type="InterPro" id="IPR014782">
    <property type="entry name" value="Peptidase_M1_dom"/>
</dbReference>
<comment type="similarity">
    <text evidence="3">Belongs to the peptidase M1 family.</text>
</comment>
<evidence type="ECO:0000256" key="4">
    <source>
        <dbReference type="ARBA" id="ARBA00012564"/>
    </source>
</evidence>
<accession>A0ABQ1QRF4</accession>
<dbReference type="PRINTS" id="PR00756">
    <property type="entry name" value="ALADIPTASE"/>
</dbReference>
<feature type="chain" id="PRO_5047439750" description="Aminopeptidase N" evidence="12">
    <location>
        <begin position="24"/>
        <end position="700"/>
    </location>
</feature>
<dbReference type="SUPFAM" id="SSF55486">
    <property type="entry name" value="Metalloproteases ('zincins'), catalytic domain"/>
    <property type="match status" value="1"/>
</dbReference>
<keyword evidence="12" id="KW-0732">Signal</keyword>
<keyword evidence="9" id="KW-0378">Hydrolase</keyword>
<feature type="domain" description="Aminopeptidase N-like N-terminal" evidence="14">
    <location>
        <begin position="38"/>
        <end position="200"/>
    </location>
</feature>
<dbReference type="InterPro" id="IPR050344">
    <property type="entry name" value="Peptidase_M1_aminopeptidases"/>
</dbReference>
<evidence type="ECO:0000256" key="12">
    <source>
        <dbReference type="SAM" id="SignalP"/>
    </source>
</evidence>
<evidence type="ECO:0000256" key="6">
    <source>
        <dbReference type="ARBA" id="ARBA00022438"/>
    </source>
</evidence>
<reference evidence="16" key="1">
    <citation type="journal article" date="2019" name="Int. J. Syst. Evol. Microbiol.">
        <title>The Global Catalogue of Microorganisms (GCM) 10K type strain sequencing project: providing services to taxonomists for standard genome sequencing and annotation.</title>
        <authorList>
            <consortium name="The Broad Institute Genomics Platform"/>
            <consortium name="The Broad Institute Genome Sequencing Center for Infectious Disease"/>
            <person name="Wu L."/>
            <person name="Ma J."/>
        </authorList>
    </citation>
    <scope>NUCLEOTIDE SEQUENCE [LARGE SCALE GENOMIC DNA]</scope>
    <source>
        <strain evidence="16">CGMCC 1.12606</strain>
    </source>
</reference>
<dbReference type="EC" id="3.4.11.2" evidence="4"/>
<evidence type="ECO:0000313" key="15">
    <source>
        <dbReference type="EMBL" id="GGD39715.1"/>
    </source>
</evidence>
<evidence type="ECO:0000256" key="9">
    <source>
        <dbReference type="ARBA" id="ARBA00022801"/>
    </source>
</evidence>
<keyword evidence="11" id="KW-0482">Metalloprotease</keyword>
<dbReference type="PANTHER" id="PTHR11533">
    <property type="entry name" value="PROTEASE M1 ZINC METALLOPROTEASE"/>
    <property type="match status" value="1"/>
</dbReference>
<keyword evidence="7" id="KW-0645">Protease</keyword>
<organism evidence="15 16">
    <name type="scientific">Muriicola marianensis</name>
    <dbReference type="NCBI Taxonomy" id="1324801"/>
    <lineage>
        <taxon>Bacteria</taxon>
        <taxon>Pseudomonadati</taxon>
        <taxon>Bacteroidota</taxon>
        <taxon>Flavobacteriia</taxon>
        <taxon>Flavobacteriales</taxon>
        <taxon>Flavobacteriaceae</taxon>
        <taxon>Muriicola</taxon>
    </lineage>
</organism>
<evidence type="ECO:0000259" key="13">
    <source>
        <dbReference type="Pfam" id="PF01433"/>
    </source>
</evidence>
<keyword evidence="8" id="KW-0479">Metal-binding</keyword>
<dbReference type="Pfam" id="PF17900">
    <property type="entry name" value="Peptidase_M1_N"/>
    <property type="match status" value="1"/>
</dbReference>
<evidence type="ECO:0000259" key="14">
    <source>
        <dbReference type="Pfam" id="PF17900"/>
    </source>
</evidence>
<evidence type="ECO:0000256" key="11">
    <source>
        <dbReference type="ARBA" id="ARBA00023049"/>
    </source>
</evidence>
<gene>
    <name evidence="15" type="ORF">GCM10011361_03540</name>
</gene>
<feature type="signal peptide" evidence="12">
    <location>
        <begin position="1"/>
        <end position="23"/>
    </location>
</feature>
<protein>
    <recommendedName>
        <fullName evidence="5">Aminopeptidase N</fullName>
        <ecNumber evidence="4">3.4.11.2</ecNumber>
    </recommendedName>
</protein>
<evidence type="ECO:0000256" key="2">
    <source>
        <dbReference type="ARBA" id="ARBA00001947"/>
    </source>
</evidence>
<dbReference type="Proteomes" id="UP000625780">
    <property type="component" value="Unassembled WGS sequence"/>
</dbReference>
<evidence type="ECO:0000256" key="8">
    <source>
        <dbReference type="ARBA" id="ARBA00022723"/>
    </source>
</evidence>
<comment type="cofactor">
    <cofactor evidence="2">
        <name>Zn(2+)</name>
        <dbReference type="ChEBI" id="CHEBI:29105"/>
    </cofactor>
</comment>
<dbReference type="PANTHER" id="PTHR11533:SF174">
    <property type="entry name" value="PUROMYCIN-SENSITIVE AMINOPEPTIDASE-RELATED"/>
    <property type="match status" value="1"/>
</dbReference>
<proteinExistence type="inferred from homology"/>
<dbReference type="InterPro" id="IPR001930">
    <property type="entry name" value="Peptidase_M1"/>
</dbReference>
<dbReference type="EMBL" id="BMFH01000001">
    <property type="protein sequence ID" value="GGD39715.1"/>
    <property type="molecule type" value="Genomic_DNA"/>
</dbReference>
<keyword evidence="10" id="KW-0862">Zinc</keyword>
<dbReference type="Pfam" id="PF01433">
    <property type="entry name" value="Peptidase_M1"/>
    <property type="match status" value="1"/>
</dbReference>
<keyword evidence="16" id="KW-1185">Reference proteome</keyword>
<comment type="catalytic activity">
    <reaction evidence="1">
        <text>Release of an N-terminal amino acid, Xaa-|-Yaa- from a peptide, amide or arylamide. Xaa is preferably Ala, but may be most amino acids including Pro (slow action). When a terminal hydrophobic residue is followed by a prolyl residue, the two may be released as an intact Xaa-Pro dipeptide.</text>
        <dbReference type="EC" id="3.4.11.2"/>
    </reaction>
</comment>
<dbReference type="Gene3D" id="1.10.390.10">
    <property type="entry name" value="Neutral Protease Domain 2"/>
    <property type="match status" value="1"/>
</dbReference>
<evidence type="ECO:0000256" key="10">
    <source>
        <dbReference type="ARBA" id="ARBA00022833"/>
    </source>
</evidence>
<feature type="domain" description="Peptidase M1 membrane alanine aminopeptidase" evidence="13">
    <location>
        <begin position="241"/>
        <end position="439"/>
    </location>
</feature>
<dbReference type="CDD" id="cd09603">
    <property type="entry name" value="M1_APN_like"/>
    <property type="match status" value="1"/>
</dbReference>
<evidence type="ECO:0000313" key="16">
    <source>
        <dbReference type="Proteomes" id="UP000625780"/>
    </source>
</evidence>
<dbReference type="InterPro" id="IPR042097">
    <property type="entry name" value="Aminopeptidase_N-like_N_sf"/>
</dbReference>
<sequence length="700" mass="81909">MPGYMKRVLTIASIFLLIGSSAAQDDTAWDFIKGDIGVELLPLEERVIGRVRYEFTSISKTDSVFLDARNMQIQAVLLNGKKARYSYDGRALVIRKKLRPERKYDLEIEYQCQPAQALYFLGWNDSIAGNEQIWTQGQGKYSSHWVPSFDSMTEKVTFGIEIGVDKNYDVIANGQLAEIQDEGEKRIWRWQMNQPMSSYLLAFAVGNYDSKRIESGSGIPIDMYYYPGDSLRVEPTYRFSREVFNFFEKEIGVPYPWQNYKMVPVRDFLYAGMENTGTTLFSDAYVIDSTAFTDRNFVNVNAHELAHQWFGNLVTEVDASSHWLHEGFASYYAWLAEKEFLGEDEFYWMLYDKAEILSEQAREGRGESLLDPGASSLTFYDKGGLALLMLRKIMGEEAYRKTITDFLQTYSFKNVAVSDFTDISNTLSARDLKHFRESWLESTNFPYREVMDHLRRSYRPIDLFKNLSQELTTSPAEDESIIRRYWDTTDSEQFKKRVILSYHRSLSSEFLKKAFETRSTQVRQALSLIPGSDEGDLLPYYESLLDDDSYTTQENALYRLWLHHPDRRILYLEKVKDITGFPNKNIRQLWLLLAILTRDYGSDVEKNMYREELFAYTAPQFPMEVRQLAFSLIGEVFPYSRKNLKDLINAALYPSWQFRQFARNILKRELDKPGRRQQFELILNELRGEEYEYLKKELEN</sequence>
<keyword evidence="6 15" id="KW-0031">Aminopeptidase</keyword>
<dbReference type="SUPFAM" id="SSF63737">
    <property type="entry name" value="Leukotriene A4 hydrolase N-terminal domain"/>
    <property type="match status" value="1"/>
</dbReference>
<name>A0ABQ1QRF4_9FLAO</name>
<dbReference type="InterPro" id="IPR045357">
    <property type="entry name" value="Aminopeptidase_N-like_N"/>
</dbReference>